<evidence type="ECO:0000313" key="2">
    <source>
        <dbReference type="Proteomes" id="UP000242432"/>
    </source>
</evidence>
<accession>A0A1T4V794</accession>
<dbReference type="Proteomes" id="UP000242432">
    <property type="component" value="Unassembled WGS sequence"/>
</dbReference>
<evidence type="ECO:0008006" key="3">
    <source>
        <dbReference type="Google" id="ProtNLM"/>
    </source>
</evidence>
<dbReference type="AlphaFoldDB" id="A0A1T4V794"/>
<proteinExistence type="predicted"/>
<keyword evidence="2" id="KW-1185">Reference proteome</keyword>
<evidence type="ECO:0000313" key="1">
    <source>
        <dbReference type="EMBL" id="SKA60794.1"/>
    </source>
</evidence>
<dbReference type="PROSITE" id="PS51257">
    <property type="entry name" value="PROKAR_LIPOPROTEIN"/>
    <property type="match status" value="1"/>
</dbReference>
<organism evidence="1 2">
    <name type="scientific">Succinivibrio dextrinosolvens DSM 3072</name>
    <dbReference type="NCBI Taxonomy" id="1123324"/>
    <lineage>
        <taxon>Bacteria</taxon>
        <taxon>Pseudomonadati</taxon>
        <taxon>Pseudomonadota</taxon>
        <taxon>Gammaproteobacteria</taxon>
        <taxon>Aeromonadales</taxon>
        <taxon>Succinivibrionaceae</taxon>
        <taxon>Succinivibrio</taxon>
    </lineage>
</organism>
<reference evidence="2" key="1">
    <citation type="submission" date="2017-02" db="EMBL/GenBank/DDBJ databases">
        <authorList>
            <person name="Varghese N."/>
            <person name="Submissions S."/>
        </authorList>
    </citation>
    <scope>NUCLEOTIDE SEQUENCE [LARGE SCALE GENOMIC DNA]</scope>
    <source>
        <strain evidence="2">DSM 3072</strain>
    </source>
</reference>
<dbReference type="RefSeq" id="WP_078928473.1">
    <property type="nucleotide sequence ID" value="NZ_FUXX01000012.1"/>
</dbReference>
<sequence>MFKLMIPIGVALALIAGCKNTSSQDNNIDAAHINSVLQRNITTLSDATLLLGTPAFISVTEDGKKIAGFNLVNKAFTDDFSNNLIKGTMSFGRKTSLIPKVTKNVFLELDENNVVTDYKFAGTAWIEKQNFFVRNEANITLSQQEIFEKQDFTAEYIYGRYQQVLLQNIQDNYKMLSENDSSDCEYKCQLYKNANDLYGTLYKLQSDNSKKIPEQI</sequence>
<name>A0A1T4V794_9GAMM</name>
<gene>
    <name evidence="1" type="ORF">SAMN02745213_00952</name>
</gene>
<dbReference type="EMBL" id="FUXX01000012">
    <property type="protein sequence ID" value="SKA60794.1"/>
    <property type="molecule type" value="Genomic_DNA"/>
</dbReference>
<protein>
    <recommendedName>
        <fullName evidence="3">Lipoprotein</fullName>
    </recommendedName>
</protein>